<dbReference type="InterPro" id="IPR036097">
    <property type="entry name" value="HisK_dim/P_sf"/>
</dbReference>
<dbReference type="PANTHER" id="PTHR43711:SF1">
    <property type="entry name" value="HISTIDINE KINASE 1"/>
    <property type="match status" value="1"/>
</dbReference>
<keyword evidence="7" id="KW-0175">Coiled coil</keyword>
<protein>
    <recommendedName>
        <fullName evidence="2">histidine kinase</fullName>
        <ecNumber evidence="2">2.7.13.3</ecNumber>
    </recommendedName>
</protein>
<dbReference type="RefSeq" id="WP_155933840.1">
    <property type="nucleotide sequence ID" value="NZ_WODC01000004.1"/>
</dbReference>
<evidence type="ECO:0000256" key="6">
    <source>
        <dbReference type="ARBA" id="ARBA00023012"/>
    </source>
</evidence>
<dbReference type="InterPro" id="IPR004358">
    <property type="entry name" value="Sig_transdc_His_kin-like_C"/>
</dbReference>
<gene>
    <name evidence="10" type="ORF">GKC30_08010</name>
</gene>
<feature type="transmembrane region" description="Helical" evidence="8">
    <location>
        <begin position="38"/>
        <end position="59"/>
    </location>
</feature>
<organism evidence="10 11">
    <name type="scientific">Pseudodesulfovibrio alkaliphilus</name>
    <dbReference type="NCBI Taxonomy" id="2661613"/>
    <lineage>
        <taxon>Bacteria</taxon>
        <taxon>Pseudomonadati</taxon>
        <taxon>Thermodesulfobacteriota</taxon>
        <taxon>Desulfovibrionia</taxon>
        <taxon>Desulfovibrionales</taxon>
        <taxon>Desulfovibrionaceae</taxon>
    </lineage>
</organism>
<name>A0A7K1KNC5_9BACT</name>
<dbReference type="PANTHER" id="PTHR43711">
    <property type="entry name" value="TWO-COMPONENT HISTIDINE KINASE"/>
    <property type="match status" value="1"/>
</dbReference>
<dbReference type="PROSITE" id="PS50109">
    <property type="entry name" value="HIS_KIN"/>
    <property type="match status" value="1"/>
</dbReference>
<sequence>MFDQAAMQRYGLDPGRLPAGAILVNVPQSLLGRYALEISAVAVVMAVMLVSIGLLLVAVRARRRAETELARLNRGLEELVEERTAQLTERSRELERANAELTKLDELKTAVLNTVSHDLRTPLTSVLGFCKLIGRDFNKYFIPLVEAPDSTAGALGDRAARIRDNLAIIEYEGERLTRLVNDFLDLSRIESGNSLWHDVRCDPARLIREATPVLQGYFADSGVVFEVDLAGPLPEVVADPDRLLQVVSNLVGNGAKFTRQGTVRLSASATDSGWLRVAVSDSGVGIPPEELARVFETFYQVRDNTVNGCVLRGSGMGLAICRRIVEHYGGTITARSTPGKGSVFIFTLPSAS</sequence>
<dbReference type="CDD" id="cd16922">
    <property type="entry name" value="HATPase_EvgS-ArcB-TorS-like"/>
    <property type="match status" value="1"/>
</dbReference>
<evidence type="ECO:0000256" key="8">
    <source>
        <dbReference type="SAM" id="Phobius"/>
    </source>
</evidence>
<dbReference type="InterPro" id="IPR050736">
    <property type="entry name" value="Sensor_HK_Regulatory"/>
</dbReference>
<feature type="domain" description="Histidine kinase" evidence="9">
    <location>
        <begin position="114"/>
        <end position="352"/>
    </location>
</feature>
<evidence type="ECO:0000256" key="3">
    <source>
        <dbReference type="ARBA" id="ARBA00022553"/>
    </source>
</evidence>
<dbReference type="InterPro" id="IPR005467">
    <property type="entry name" value="His_kinase_dom"/>
</dbReference>
<evidence type="ECO:0000313" key="11">
    <source>
        <dbReference type="Proteomes" id="UP000461162"/>
    </source>
</evidence>
<proteinExistence type="predicted"/>
<keyword evidence="6" id="KW-0902">Two-component regulatory system</keyword>
<dbReference type="InterPro" id="IPR003661">
    <property type="entry name" value="HisK_dim/P_dom"/>
</dbReference>
<dbReference type="Proteomes" id="UP000461162">
    <property type="component" value="Unassembled WGS sequence"/>
</dbReference>
<evidence type="ECO:0000256" key="1">
    <source>
        <dbReference type="ARBA" id="ARBA00000085"/>
    </source>
</evidence>
<dbReference type="PRINTS" id="PR00344">
    <property type="entry name" value="BCTRLSENSOR"/>
</dbReference>
<dbReference type="InterPro" id="IPR003594">
    <property type="entry name" value="HATPase_dom"/>
</dbReference>
<keyword evidence="8" id="KW-0812">Transmembrane</keyword>
<dbReference type="GO" id="GO:0000155">
    <property type="term" value="F:phosphorelay sensor kinase activity"/>
    <property type="evidence" value="ECO:0007669"/>
    <property type="project" value="InterPro"/>
</dbReference>
<dbReference type="EMBL" id="WODC01000004">
    <property type="protein sequence ID" value="MUM77573.1"/>
    <property type="molecule type" value="Genomic_DNA"/>
</dbReference>
<keyword evidence="8" id="KW-1133">Transmembrane helix</keyword>
<comment type="catalytic activity">
    <reaction evidence="1">
        <text>ATP + protein L-histidine = ADP + protein N-phospho-L-histidine.</text>
        <dbReference type="EC" id="2.7.13.3"/>
    </reaction>
</comment>
<comment type="caution">
    <text evidence="10">The sequence shown here is derived from an EMBL/GenBank/DDBJ whole genome shotgun (WGS) entry which is preliminary data.</text>
</comment>
<dbReference type="SUPFAM" id="SSF55874">
    <property type="entry name" value="ATPase domain of HSP90 chaperone/DNA topoisomerase II/histidine kinase"/>
    <property type="match status" value="1"/>
</dbReference>
<dbReference type="SUPFAM" id="SSF47384">
    <property type="entry name" value="Homodimeric domain of signal transducing histidine kinase"/>
    <property type="match status" value="1"/>
</dbReference>
<keyword evidence="4" id="KW-0808">Transferase</keyword>
<dbReference type="FunFam" id="3.30.565.10:FF:000006">
    <property type="entry name" value="Sensor histidine kinase WalK"/>
    <property type="match status" value="1"/>
</dbReference>
<feature type="coiled-coil region" evidence="7">
    <location>
        <begin position="62"/>
        <end position="107"/>
    </location>
</feature>
<dbReference type="Gene3D" id="1.10.287.130">
    <property type="match status" value="1"/>
</dbReference>
<dbReference type="SMART" id="SM00388">
    <property type="entry name" value="HisKA"/>
    <property type="match status" value="1"/>
</dbReference>
<dbReference type="EC" id="2.7.13.3" evidence="2"/>
<keyword evidence="8" id="KW-0472">Membrane</keyword>
<keyword evidence="5" id="KW-0418">Kinase</keyword>
<dbReference type="Pfam" id="PF02518">
    <property type="entry name" value="HATPase_c"/>
    <property type="match status" value="1"/>
</dbReference>
<dbReference type="CDD" id="cd00082">
    <property type="entry name" value="HisKA"/>
    <property type="match status" value="1"/>
</dbReference>
<dbReference type="SMART" id="SM00387">
    <property type="entry name" value="HATPase_c"/>
    <property type="match status" value="1"/>
</dbReference>
<dbReference type="AlphaFoldDB" id="A0A7K1KNC5"/>
<evidence type="ECO:0000256" key="5">
    <source>
        <dbReference type="ARBA" id="ARBA00022777"/>
    </source>
</evidence>
<accession>A0A7K1KNC5</accession>
<dbReference type="InterPro" id="IPR036890">
    <property type="entry name" value="HATPase_C_sf"/>
</dbReference>
<dbReference type="Gene3D" id="3.30.565.10">
    <property type="entry name" value="Histidine kinase-like ATPase, C-terminal domain"/>
    <property type="match status" value="1"/>
</dbReference>
<keyword evidence="11" id="KW-1185">Reference proteome</keyword>
<keyword evidence="3" id="KW-0597">Phosphoprotein</keyword>
<evidence type="ECO:0000256" key="7">
    <source>
        <dbReference type="SAM" id="Coils"/>
    </source>
</evidence>
<evidence type="ECO:0000313" key="10">
    <source>
        <dbReference type="EMBL" id="MUM77573.1"/>
    </source>
</evidence>
<evidence type="ECO:0000256" key="2">
    <source>
        <dbReference type="ARBA" id="ARBA00012438"/>
    </source>
</evidence>
<dbReference type="Pfam" id="PF00512">
    <property type="entry name" value="HisKA"/>
    <property type="match status" value="1"/>
</dbReference>
<reference evidence="10 11" key="1">
    <citation type="submission" date="2019-11" db="EMBL/GenBank/DDBJ databases">
        <title>Pseudodesulfovibrio alkaliphilus, sp. nov., an alkaliphilic sulfate-reducing bacteria from mud volcano of Taman peninsula, Russia.</title>
        <authorList>
            <person name="Frolova A."/>
            <person name="Merkel A.Y."/>
            <person name="Slobodkin A.I."/>
        </authorList>
    </citation>
    <scope>NUCLEOTIDE SEQUENCE [LARGE SCALE GENOMIC DNA]</scope>
    <source>
        <strain evidence="10 11">F-1</strain>
    </source>
</reference>
<evidence type="ECO:0000256" key="4">
    <source>
        <dbReference type="ARBA" id="ARBA00022679"/>
    </source>
</evidence>
<evidence type="ECO:0000259" key="9">
    <source>
        <dbReference type="PROSITE" id="PS50109"/>
    </source>
</evidence>